<proteinExistence type="inferred from homology"/>
<protein>
    <recommendedName>
        <fullName evidence="6">Chaperone protein Skp</fullName>
    </recommendedName>
</protein>
<dbReference type="SMART" id="SM00935">
    <property type="entry name" value="OmpH"/>
    <property type="match status" value="1"/>
</dbReference>
<evidence type="ECO:0000256" key="1">
    <source>
        <dbReference type="ARBA" id="ARBA00009091"/>
    </source>
</evidence>
<sequence>MVLSSRLIAALGLGAAGMAFLAAPIQGQGQGQAQQDGGVRRTAGNAGAAAPAGFKAPIPPVIGTVDLEAVFKGYEKVKAQAEEFNAAAMAKKKDLMKIQGEMAQEAEMLQKLNPGSDDFKKRENHITELKAKMEAGRESAEREFSSREAESMATLYKEIQVMVQKIAEQRRMNYVVRVSNQPISGSNPNSVMAAMSNTMIYADPRNDITNDVVHNLNKWYAAVGGHVAKPAAGAAVGGAPAAAQPAAAAAAQPEVH</sequence>
<dbReference type="EMBL" id="CP019082">
    <property type="protein sequence ID" value="APW63655.1"/>
    <property type="molecule type" value="Genomic_DNA"/>
</dbReference>
<evidence type="ECO:0000313" key="4">
    <source>
        <dbReference type="EMBL" id="APW63655.1"/>
    </source>
</evidence>
<keyword evidence="2 3" id="KW-0732">Signal</keyword>
<dbReference type="Gene3D" id="3.30.910.20">
    <property type="entry name" value="Skp domain"/>
    <property type="match status" value="1"/>
</dbReference>
<evidence type="ECO:0000256" key="3">
    <source>
        <dbReference type="SAM" id="SignalP"/>
    </source>
</evidence>
<reference evidence="5" key="1">
    <citation type="submission" date="2016-12" db="EMBL/GenBank/DDBJ databases">
        <title>Comparative genomics of four Isosphaeraceae planctomycetes: a common pool of plasmids and glycoside hydrolase genes.</title>
        <authorList>
            <person name="Ivanova A."/>
        </authorList>
    </citation>
    <scope>NUCLEOTIDE SEQUENCE [LARGE SCALE GENOMIC DNA]</scope>
    <source>
        <strain evidence="5">PX4</strain>
    </source>
</reference>
<dbReference type="Pfam" id="PF03938">
    <property type="entry name" value="OmpH"/>
    <property type="match status" value="1"/>
</dbReference>
<dbReference type="AlphaFoldDB" id="A0A1U7CXJ5"/>
<accession>A0A1U7CXJ5</accession>
<dbReference type="OrthoDB" id="215077at2"/>
<evidence type="ECO:0000256" key="2">
    <source>
        <dbReference type="ARBA" id="ARBA00022729"/>
    </source>
</evidence>
<dbReference type="SUPFAM" id="SSF111384">
    <property type="entry name" value="OmpH-like"/>
    <property type="match status" value="1"/>
</dbReference>
<evidence type="ECO:0008006" key="6">
    <source>
        <dbReference type="Google" id="ProtNLM"/>
    </source>
</evidence>
<comment type="similarity">
    <text evidence="1">Belongs to the Skp family.</text>
</comment>
<feature type="signal peptide" evidence="3">
    <location>
        <begin position="1"/>
        <end position="22"/>
    </location>
</feature>
<feature type="chain" id="PRO_5011962181" description="Chaperone protein Skp" evidence="3">
    <location>
        <begin position="23"/>
        <end position="256"/>
    </location>
</feature>
<dbReference type="KEGG" id="pbor:BSF38_05229"/>
<dbReference type="GO" id="GO:0005829">
    <property type="term" value="C:cytosol"/>
    <property type="evidence" value="ECO:0007669"/>
    <property type="project" value="TreeGrafter"/>
</dbReference>
<organism evidence="4 5">
    <name type="scientific">Paludisphaera borealis</name>
    <dbReference type="NCBI Taxonomy" id="1387353"/>
    <lineage>
        <taxon>Bacteria</taxon>
        <taxon>Pseudomonadati</taxon>
        <taxon>Planctomycetota</taxon>
        <taxon>Planctomycetia</taxon>
        <taxon>Isosphaerales</taxon>
        <taxon>Isosphaeraceae</taxon>
        <taxon>Paludisphaera</taxon>
    </lineage>
</organism>
<dbReference type="GO" id="GO:0050821">
    <property type="term" value="P:protein stabilization"/>
    <property type="evidence" value="ECO:0007669"/>
    <property type="project" value="TreeGrafter"/>
</dbReference>
<dbReference type="InterPro" id="IPR005632">
    <property type="entry name" value="Chaperone_Skp"/>
</dbReference>
<dbReference type="InterPro" id="IPR024930">
    <property type="entry name" value="Skp_dom_sf"/>
</dbReference>
<dbReference type="RefSeq" id="WP_076349973.1">
    <property type="nucleotide sequence ID" value="NZ_CP019082.1"/>
</dbReference>
<dbReference type="STRING" id="1387353.BSF38_05229"/>
<dbReference type="PANTHER" id="PTHR35089:SF1">
    <property type="entry name" value="CHAPERONE PROTEIN SKP"/>
    <property type="match status" value="1"/>
</dbReference>
<dbReference type="PANTHER" id="PTHR35089">
    <property type="entry name" value="CHAPERONE PROTEIN SKP"/>
    <property type="match status" value="1"/>
</dbReference>
<dbReference type="Proteomes" id="UP000186309">
    <property type="component" value="Chromosome"/>
</dbReference>
<evidence type="ECO:0000313" key="5">
    <source>
        <dbReference type="Proteomes" id="UP000186309"/>
    </source>
</evidence>
<keyword evidence="5" id="KW-1185">Reference proteome</keyword>
<name>A0A1U7CXJ5_9BACT</name>
<dbReference type="GO" id="GO:0051082">
    <property type="term" value="F:unfolded protein binding"/>
    <property type="evidence" value="ECO:0007669"/>
    <property type="project" value="InterPro"/>
</dbReference>
<gene>
    <name evidence="4" type="ORF">BSF38_05229</name>
</gene>